<gene>
    <name evidence="1" type="ORF">EHQ24_08115</name>
</gene>
<organism evidence="1 2">
    <name type="scientific">Leptospira noumeaensis</name>
    <dbReference type="NCBI Taxonomy" id="2484964"/>
    <lineage>
        <taxon>Bacteria</taxon>
        <taxon>Pseudomonadati</taxon>
        <taxon>Spirochaetota</taxon>
        <taxon>Spirochaetia</taxon>
        <taxon>Leptospirales</taxon>
        <taxon>Leptospiraceae</taxon>
        <taxon>Leptospira</taxon>
    </lineage>
</organism>
<keyword evidence="2" id="KW-1185">Reference proteome</keyword>
<protein>
    <recommendedName>
        <fullName evidence="3">DUF4145 domain-containing protein</fullName>
    </recommendedName>
</protein>
<dbReference type="AlphaFoldDB" id="A0A4V3JK15"/>
<comment type="caution">
    <text evidence="1">The sequence shown here is derived from an EMBL/GenBank/DDBJ whole genome shotgun (WGS) entry which is preliminary data.</text>
</comment>
<dbReference type="EMBL" id="RQFK01000024">
    <property type="protein sequence ID" value="TGK82978.1"/>
    <property type="molecule type" value="Genomic_DNA"/>
</dbReference>
<evidence type="ECO:0000313" key="2">
    <source>
        <dbReference type="Proteomes" id="UP000298009"/>
    </source>
</evidence>
<accession>A0A4V3JK15</accession>
<dbReference type="Proteomes" id="UP000298009">
    <property type="component" value="Unassembled WGS sequence"/>
</dbReference>
<reference evidence="1" key="1">
    <citation type="journal article" date="2019" name="PLoS Negl. Trop. Dis.">
        <title>Revisiting the worldwide diversity of Leptospira species in the environment.</title>
        <authorList>
            <person name="Vincent A.T."/>
            <person name="Schiettekatte O."/>
            <person name="Bourhy P."/>
            <person name="Veyrier F.J."/>
            <person name="Picardeau M."/>
        </authorList>
    </citation>
    <scope>NUCLEOTIDE SEQUENCE [LARGE SCALE GENOMIC DNA]</scope>
    <source>
        <strain evidence="1">201800287</strain>
    </source>
</reference>
<name>A0A4V3JK15_9LEPT</name>
<dbReference type="RefSeq" id="WP_135601176.1">
    <property type="nucleotide sequence ID" value="NZ_RQFK01000024.1"/>
</dbReference>
<evidence type="ECO:0000313" key="1">
    <source>
        <dbReference type="EMBL" id="TGK82978.1"/>
    </source>
</evidence>
<proteinExistence type="predicted"/>
<sequence>MKKEKILNRISELKNIEFAKQSLLKNAEELFAGTLSIATVVYGRNSTQVAYLIDMRNKVANSKYDENSKYSVLFQSTLGYITNLEKEINDEMILSLEIKISGELFSDFIYMAKESMETGHKDVAVVLASASLEDSLKKLAEYKNINVEGKEMSDIVNILKSNEVLSGPQLKVIQSFVKIRNKAFHAEWNKIDTPEVKSLIAFLDEFIIKNFSQ</sequence>
<evidence type="ECO:0008006" key="3">
    <source>
        <dbReference type="Google" id="ProtNLM"/>
    </source>
</evidence>
<dbReference type="OrthoDB" id="1435962at2"/>